<keyword evidence="5" id="KW-0067">ATP-binding</keyword>
<evidence type="ECO:0000256" key="2">
    <source>
        <dbReference type="ARBA" id="ARBA00022679"/>
    </source>
</evidence>
<evidence type="ECO:0000256" key="5">
    <source>
        <dbReference type="ARBA" id="ARBA00022840"/>
    </source>
</evidence>
<keyword evidence="4" id="KW-0418">Kinase</keyword>
<organism evidence="7 8">
    <name type="scientific">Perkinsus olseni</name>
    <name type="common">Perkinsus atlanticus</name>
    <dbReference type="NCBI Taxonomy" id="32597"/>
    <lineage>
        <taxon>Eukaryota</taxon>
        <taxon>Sar</taxon>
        <taxon>Alveolata</taxon>
        <taxon>Perkinsozoa</taxon>
        <taxon>Perkinsea</taxon>
        <taxon>Perkinsida</taxon>
        <taxon>Perkinsidae</taxon>
        <taxon>Perkinsus</taxon>
    </lineage>
</organism>
<sequence>MANQPLKAAAMIPCGPADPPVNVLGQNMVLYRNAEGVSFSAPYDLRVFSVLGSGAYGTVVAAEKVTPESSKSDKENEEDVSAVVAVKKFSNPLSHVVYAKRTLREIRFLRHLRHENIIELESIYVSGESQKDFGDIYVVTDVMDTDLGYIIRSGQPVTLAHIKFFLYQILRAVKYIHSAGIIHRDIKPKNILVSKTCDLKICDFGLARLAEEGSRALPGTVGAMTEYVCTRWYRAPEVLCCWSKYSYPIDMWSIGCVLAEMFVRKTILKGNSTIDQLEKICTLLGSPDDEEIDKIPNDKAKTYLKMRPHRLPKKSVADTFPEIVQGGGDEAVHMVDSLVQFDPEKRLTVEEVCWGSIDPFMDQLHDPTDEPVFEGGPVNPREFAFEKRRLDRSMLRSELFKEVMWYHPHLGEGGVGPLRTACDDTPTSDDFMSREEQEREWEHEEVGPRCLSLRSRVNFLFLADTRAGRADAFPGH</sequence>
<dbReference type="InterPro" id="IPR011009">
    <property type="entry name" value="Kinase-like_dom_sf"/>
</dbReference>
<dbReference type="Pfam" id="PF00069">
    <property type="entry name" value="Pkinase"/>
    <property type="match status" value="1"/>
</dbReference>
<dbReference type="Gene3D" id="1.10.510.10">
    <property type="entry name" value="Transferase(Phosphotransferase) domain 1"/>
    <property type="match status" value="1"/>
</dbReference>
<evidence type="ECO:0000256" key="1">
    <source>
        <dbReference type="ARBA" id="ARBA00022527"/>
    </source>
</evidence>
<dbReference type="InterPro" id="IPR008271">
    <property type="entry name" value="Ser/Thr_kinase_AS"/>
</dbReference>
<keyword evidence="2" id="KW-0808">Transferase</keyword>
<dbReference type="SUPFAM" id="SSF56112">
    <property type="entry name" value="Protein kinase-like (PK-like)"/>
    <property type="match status" value="1"/>
</dbReference>
<dbReference type="AlphaFoldDB" id="A0A7J6PN20"/>
<evidence type="ECO:0000256" key="3">
    <source>
        <dbReference type="ARBA" id="ARBA00022741"/>
    </source>
</evidence>
<dbReference type="InterPro" id="IPR050117">
    <property type="entry name" value="MAPK"/>
</dbReference>
<dbReference type="GO" id="GO:0004674">
    <property type="term" value="F:protein serine/threonine kinase activity"/>
    <property type="evidence" value="ECO:0007669"/>
    <property type="project" value="UniProtKB-KW"/>
</dbReference>
<evidence type="ECO:0000313" key="7">
    <source>
        <dbReference type="EMBL" id="KAF4697534.1"/>
    </source>
</evidence>
<evidence type="ECO:0000259" key="6">
    <source>
        <dbReference type="PROSITE" id="PS50011"/>
    </source>
</evidence>
<feature type="domain" description="Protein kinase" evidence="6">
    <location>
        <begin position="45"/>
        <end position="361"/>
    </location>
</feature>
<dbReference type="EMBL" id="JABANP010000002">
    <property type="protein sequence ID" value="KAF4697534.1"/>
    <property type="molecule type" value="Genomic_DNA"/>
</dbReference>
<accession>A0A7J6PN20</accession>
<dbReference type="PROSITE" id="PS50011">
    <property type="entry name" value="PROTEIN_KINASE_DOM"/>
    <property type="match status" value="1"/>
</dbReference>
<reference evidence="7 8" key="1">
    <citation type="submission" date="2020-04" db="EMBL/GenBank/DDBJ databases">
        <title>Perkinsus olseni comparative genomics.</title>
        <authorList>
            <person name="Bogema D.R."/>
        </authorList>
    </citation>
    <scope>NUCLEOTIDE SEQUENCE [LARGE SCALE GENOMIC DNA]</scope>
    <source>
        <strain evidence="7">00978-12</strain>
    </source>
</reference>
<protein>
    <recommendedName>
        <fullName evidence="6">Protein kinase domain-containing protein</fullName>
    </recommendedName>
</protein>
<dbReference type="Proteomes" id="UP000541610">
    <property type="component" value="Unassembled WGS sequence"/>
</dbReference>
<keyword evidence="3" id="KW-0547">Nucleotide-binding</keyword>
<dbReference type="GO" id="GO:0005524">
    <property type="term" value="F:ATP binding"/>
    <property type="evidence" value="ECO:0007669"/>
    <property type="project" value="UniProtKB-KW"/>
</dbReference>
<keyword evidence="1" id="KW-0723">Serine/threonine-protein kinase</keyword>
<gene>
    <name evidence="7" type="ORF">FOZ60_004406</name>
</gene>
<dbReference type="OrthoDB" id="192887at2759"/>
<dbReference type="SMART" id="SM00220">
    <property type="entry name" value="S_TKc"/>
    <property type="match status" value="1"/>
</dbReference>
<dbReference type="Gene3D" id="3.30.200.20">
    <property type="entry name" value="Phosphorylase Kinase, domain 1"/>
    <property type="match status" value="1"/>
</dbReference>
<dbReference type="InterPro" id="IPR000719">
    <property type="entry name" value="Prot_kinase_dom"/>
</dbReference>
<evidence type="ECO:0000313" key="8">
    <source>
        <dbReference type="Proteomes" id="UP000541610"/>
    </source>
</evidence>
<name>A0A7J6PN20_PEROL</name>
<proteinExistence type="predicted"/>
<dbReference type="PANTHER" id="PTHR24055">
    <property type="entry name" value="MITOGEN-ACTIVATED PROTEIN KINASE"/>
    <property type="match status" value="1"/>
</dbReference>
<dbReference type="FunFam" id="1.10.510.10:FF:000040">
    <property type="entry name" value="Mitogen-activated protein kinase"/>
    <property type="match status" value="1"/>
</dbReference>
<dbReference type="CDD" id="cd07834">
    <property type="entry name" value="STKc_MAPK"/>
    <property type="match status" value="1"/>
</dbReference>
<evidence type="ECO:0000256" key="4">
    <source>
        <dbReference type="ARBA" id="ARBA00022777"/>
    </source>
</evidence>
<comment type="caution">
    <text evidence="7">The sequence shown here is derived from an EMBL/GenBank/DDBJ whole genome shotgun (WGS) entry which is preliminary data.</text>
</comment>
<dbReference type="PROSITE" id="PS00108">
    <property type="entry name" value="PROTEIN_KINASE_ST"/>
    <property type="match status" value="1"/>
</dbReference>